<sequence length="194" mass="21238">MRKTLVVMVKEPRPGRVKTRLGRDIGMTASAWWFRHQVTALLRRVESPKWELVLAVAPDVAGLTSRIWPEHLHRIPQGRGDLGARMARILRFMPPGPVCIIGADIPGITSEKIEQAFAALGAHDAVFGPADDGGYWLIGMKRSGGVPNDALTGVRWSTDHALQDSAHSLGTMRIAHVATLRDVDTLSDLKALSR</sequence>
<dbReference type="Gene3D" id="3.90.550.10">
    <property type="entry name" value="Spore Coat Polysaccharide Biosynthesis Protein SpsA, Chain A"/>
    <property type="match status" value="1"/>
</dbReference>
<reference evidence="2" key="1">
    <citation type="submission" date="2016-11" db="EMBL/GenBank/DDBJ databases">
        <authorList>
            <person name="Varghese N."/>
            <person name="Submissions S."/>
        </authorList>
    </citation>
    <scope>NUCLEOTIDE SEQUENCE [LARGE SCALE GENOMIC DNA]</scope>
    <source>
        <strain evidence="2">DSM 28223</strain>
    </source>
</reference>
<dbReference type="InterPro" id="IPR029044">
    <property type="entry name" value="Nucleotide-diphossugar_trans"/>
</dbReference>
<dbReference type="RefSeq" id="WP_072792302.1">
    <property type="nucleotide sequence ID" value="NZ_FQWM01000002.1"/>
</dbReference>
<protein>
    <recommendedName>
        <fullName evidence="3">Glycosyltransferase</fullName>
    </recommendedName>
</protein>
<proteinExistence type="predicted"/>
<keyword evidence="2" id="KW-1185">Reference proteome</keyword>
<accession>A0A1M5NRS8</accession>
<dbReference type="OrthoDB" id="9798250at2"/>
<dbReference type="NCBIfam" id="TIGR04282">
    <property type="entry name" value="glyco_like_cofC"/>
    <property type="match status" value="1"/>
</dbReference>
<evidence type="ECO:0008006" key="3">
    <source>
        <dbReference type="Google" id="ProtNLM"/>
    </source>
</evidence>
<dbReference type="EMBL" id="FQWM01000002">
    <property type="protein sequence ID" value="SHG92314.1"/>
    <property type="molecule type" value="Genomic_DNA"/>
</dbReference>
<dbReference type="InterPro" id="IPR018641">
    <property type="entry name" value="Trfase_1_rSAM/seldom-assoc"/>
</dbReference>
<evidence type="ECO:0000313" key="2">
    <source>
        <dbReference type="Proteomes" id="UP000184211"/>
    </source>
</evidence>
<dbReference type="PANTHER" id="PTHR36529">
    <property type="entry name" value="SLL1095 PROTEIN"/>
    <property type="match status" value="1"/>
</dbReference>
<dbReference type="Proteomes" id="UP000184211">
    <property type="component" value="Unassembled WGS sequence"/>
</dbReference>
<evidence type="ECO:0000313" key="1">
    <source>
        <dbReference type="EMBL" id="SHG92314.1"/>
    </source>
</evidence>
<gene>
    <name evidence="1" type="ORF">SAMN04488044_1616</name>
</gene>
<dbReference type="SUPFAM" id="SSF53448">
    <property type="entry name" value="Nucleotide-diphospho-sugar transferases"/>
    <property type="match status" value="1"/>
</dbReference>
<dbReference type="PANTHER" id="PTHR36529:SF1">
    <property type="entry name" value="GLYCOSYLTRANSFERASE"/>
    <property type="match status" value="1"/>
</dbReference>
<dbReference type="AlphaFoldDB" id="A0A1M5NRS8"/>
<organism evidence="1 2">
    <name type="scientific">Cognatishimia maritima</name>
    <dbReference type="NCBI Taxonomy" id="870908"/>
    <lineage>
        <taxon>Bacteria</taxon>
        <taxon>Pseudomonadati</taxon>
        <taxon>Pseudomonadota</taxon>
        <taxon>Alphaproteobacteria</taxon>
        <taxon>Rhodobacterales</taxon>
        <taxon>Paracoccaceae</taxon>
        <taxon>Cognatishimia</taxon>
    </lineage>
</organism>
<dbReference type="Pfam" id="PF09837">
    <property type="entry name" value="DUF2064"/>
    <property type="match status" value="1"/>
</dbReference>
<dbReference type="STRING" id="870908.SAMN04488044_1616"/>
<name>A0A1M5NRS8_9RHOB</name>